<gene>
    <name evidence="2" type="ORF">DXB65_10380</name>
</gene>
<protein>
    <submittedName>
        <fullName evidence="2">TonB-dependent receptor</fullName>
    </submittedName>
</protein>
<proteinExistence type="predicted"/>
<keyword evidence="1" id="KW-0732">Signal</keyword>
<evidence type="ECO:0000313" key="2">
    <source>
        <dbReference type="EMBL" id="RGN35906.1"/>
    </source>
</evidence>
<reference evidence="2 3" key="1">
    <citation type="submission" date="2018-08" db="EMBL/GenBank/DDBJ databases">
        <title>A genome reference for cultivated species of the human gut microbiota.</title>
        <authorList>
            <person name="Zou Y."/>
            <person name="Xue W."/>
            <person name="Luo G."/>
        </authorList>
    </citation>
    <scope>NUCLEOTIDE SEQUENCE [LARGE SCALE GENOMIC DNA]</scope>
    <source>
        <strain evidence="2 3">OM05-15BH</strain>
    </source>
</reference>
<dbReference type="Proteomes" id="UP000260983">
    <property type="component" value="Unassembled WGS sequence"/>
</dbReference>
<dbReference type="SUPFAM" id="SSF56935">
    <property type="entry name" value="Porins"/>
    <property type="match status" value="1"/>
</dbReference>
<sequence length="537" mass="59639">MNKKLTLVAFSLLASIGMGAQTIYDVTKMTEKDLNGTARFVGMGGAMGALGGDMSTIATNPAGIGIYRSNDAAVSFGFSSTGTESTYGGNTLNSNKNRWQLNNAGFVLSNKIGNQTALRYVNFAFNYNRAKSFNKTMSMEGLINLTPDGDVVSQTFQMASQAGGMFEKGYNIKYIDDNATTNDNVFTNPNVGWLAAIGWGGALYNPLYEDKEHKDKLTGFGAFLPQPYSKFNSRETGGIDQYDFNISFNFNDRVYLGLTVGAYDLNYTKSSVYSEDYGAGEGYDVTSWTNIDGSGFDFKIGAIIRPIETSPLRIGLALHTPTFYKLTLATNVRLVSDIYGQNDKGEDELYRSTVDSYDFLNNKDMTYDYELRTPWKYNLSLGYTVGTNLALGAEYEYQDYSSIRLHYPEGDEMGYENSTVKEMLKGVSTLRLGAEYKVIPEFALRAGYNYSSAAYKDGAYKDLPLNSVMTDTDYANAKSKSNYTLGIGYRGSLVYADLAYQYSTYKSDFYAFDDEYLNKTKVTNTRSQVIFTLGMRF</sequence>
<accession>A0A3E5BED2</accession>
<dbReference type="Gene3D" id="2.40.160.60">
    <property type="entry name" value="Outer membrane protein transport protein (OMPP1/FadL/TodX)"/>
    <property type="match status" value="1"/>
</dbReference>
<dbReference type="EMBL" id="QSUL01000006">
    <property type="protein sequence ID" value="RGN35906.1"/>
    <property type="molecule type" value="Genomic_DNA"/>
</dbReference>
<feature type="signal peptide" evidence="1">
    <location>
        <begin position="1"/>
        <end position="20"/>
    </location>
</feature>
<dbReference type="AlphaFoldDB" id="A0A3E5BED2"/>
<dbReference type="RefSeq" id="WP_009131186.1">
    <property type="nucleotide sequence ID" value="NZ_CABKRN010000004.1"/>
</dbReference>
<feature type="chain" id="PRO_5017756586" evidence="1">
    <location>
        <begin position="21"/>
        <end position="537"/>
    </location>
</feature>
<name>A0A3E5BED2_9BACE</name>
<keyword evidence="2" id="KW-0675">Receptor</keyword>
<evidence type="ECO:0000256" key="1">
    <source>
        <dbReference type="SAM" id="SignalP"/>
    </source>
</evidence>
<organism evidence="2 3">
    <name type="scientific">Bacteroides oleiciplenus</name>
    <dbReference type="NCBI Taxonomy" id="626931"/>
    <lineage>
        <taxon>Bacteria</taxon>
        <taxon>Pseudomonadati</taxon>
        <taxon>Bacteroidota</taxon>
        <taxon>Bacteroidia</taxon>
        <taxon>Bacteroidales</taxon>
        <taxon>Bacteroidaceae</taxon>
        <taxon>Bacteroides</taxon>
    </lineage>
</organism>
<comment type="caution">
    <text evidence="2">The sequence shown here is derived from an EMBL/GenBank/DDBJ whole genome shotgun (WGS) entry which is preliminary data.</text>
</comment>
<evidence type="ECO:0000313" key="3">
    <source>
        <dbReference type="Proteomes" id="UP000260983"/>
    </source>
</evidence>